<keyword evidence="1" id="KW-0812">Transmembrane</keyword>
<keyword evidence="3" id="KW-1185">Reference proteome</keyword>
<organism evidence="2 3">
    <name type="scientific">Nothophoma quercina</name>
    <dbReference type="NCBI Taxonomy" id="749835"/>
    <lineage>
        <taxon>Eukaryota</taxon>
        <taxon>Fungi</taxon>
        <taxon>Dikarya</taxon>
        <taxon>Ascomycota</taxon>
        <taxon>Pezizomycotina</taxon>
        <taxon>Dothideomycetes</taxon>
        <taxon>Pleosporomycetidae</taxon>
        <taxon>Pleosporales</taxon>
        <taxon>Pleosporineae</taxon>
        <taxon>Didymellaceae</taxon>
        <taxon>Nothophoma</taxon>
    </lineage>
</organism>
<reference evidence="2 3" key="1">
    <citation type="submission" date="2024-02" db="EMBL/GenBank/DDBJ databases">
        <title>De novo assembly and annotation of 12 fungi associated with fruit tree decline syndrome in Ontario, Canada.</title>
        <authorList>
            <person name="Sulman M."/>
            <person name="Ellouze W."/>
            <person name="Ilyukhin E."/>
        </authorList>
    </citation>
    <scope>NUCLEOTIDE SEQUENCE [LARGE SCALE GENOMIC DNA]</scope>
    <source>
        <strain evidence="2 3">M97-236</strain>
    </source>
</reference>
<dbReference type="EMBL" id="JAKIXB020000019">
    <property type="protein sequence ID" value="KAL1600129.1"/>
    <property type="molecule type" value="Genomic_DNA"/>
</dbReference>
<name>A0ABR3R6R3_9PLEO</name>
<evidence type="ECO:0000256" key="1">
    <source>
        <dbReference type="SAM" id="Phobius"/>
    </source>
</evidence>
<accession>A0ABR3R6R3</accession>
<feature type="transmembrane region" description="Helical" evidence="1">
    <location>
        <begin position="131"/>
        <end position="149"/>
    </location>
</feature>
<sequence length="226" mass="24902">MCGPSRTTRMSTIIAAIVDCLRGNPEEDETYLAEKQSPARTYHARPLDEVAEDVVNTIVRAEKIGAGLKAELDAIVGPYGWKEYLAEKVLEKLGAALQGAHDKLGPAIREAYHKAWEVANEIDGFVIQHPVMCTIIALGVLVIIAPWVIEALGFGELGPMEGASIKCCMIYFRRYSLPQNRLFRFVVAIHIRRFGAQGFVVLLLPALGHGVAAALTKYRHVLHRTT</sequence>
<keyword evidence="1" id="KW-0472">Membrane</keyword>
<keyword evidence="1" id="KW-1133">Transmembrane helix</keyword>
<evidence type="ECO:0000313" key="2">
    <source>
        <dbReference type="EMBL" id="KAL1600129.1"/>
    </source>
</evidence>
<evidence type="ECO:0000313" key="3">
    <source>
        <dbReference type="Proteomes" id="UP001521222"/>
    </source>
</evidence>
<dbReference type="Proteomes" id="UP001521222">
    <property type="component" value="Unassembled WGS sequence"/>
</dbReference>
<proteinExistence type="predicted"/>
<comment type="caution">
    <text evidence="2">The sequence shown here is derived from an EMBL/GenBank/DDBJ whole genome shotgun (WGS) entry which is preliminary data.</text>
</comment>
<protein>
    <submittedName>
        <fullName evidence="2">Uncharacterized protein</fullName>
    </submittedName>
</protein>
<feature type="transmembrane region" description="Helical" evidence="1">
    <location>
        <begin position="194"/>
        <end position="215"/>
    </location>
</feature>
<gene>
    <name evidence="2" type="ORF">SLS59_006203</name>
</gene>